<organism evidence="9">
    <name type="scientific">mine drainage metagenome</name>
    <dbReference type="NCBI Taxonomy" id="410659"/>
    <lineage>
        <taxon>unclassified sequences</taxon>
        <taxon>metagenomes</taxon>
        <taxon>ecological metagenomes</taxon>
    </lineage>
</organism>
<dbReference type="Pfam" id="PF04542">
    <property type="entry name" value="Sigma70_r2"/>
    <property type="match status" value="1"/>
</dbReference>
<evidence type="ECO:0000256" key="5">
    <source>
        <dbReference type="ARBA" id="ARBA00023163"/>
    </source>
</evidence>
<evidence type="ECO:0000256" key="6">
    <source>
        <dbReference type="SAM" id="MobiDB-lite"/>
    </source>
</evidence>
<feature type="domain" description="RNA polymerase sigma-70 region 2" evidence="7">
    <location>
        <begin position="26"/>
        <end position="95"/>
    </location>
</feature>
<accession>E6PDB4</accession>
<proteinExistence type="inferred from homology"/>
<feature type="region of interest" description="Disordered" evidence="6">
    <location>
        <begin position="89"/>
        <end position="123"/>
    </location>
</feature>
<dbReference type="Gene3D" id="1.10.1740.10">
    <property type="match status" value="1"/>
</dbReference>
<dbReference type="CDD" id="cd06171">
    <property type="entry name" value="Sigma70_r4"/>
    <property type="match status" value="1"/>
</dbReference>
<keyword evidence="4" id="KW-0238">DNA-binding</keyword>
<comment type="similarity">
    <text evidence="1">Belongs to the sigma-70 factor family. ECF subfamily.</text>
</comment>
<evidence type="ECO:0000256" key="2">
    <source>
        <dbReference type="ARBA" id="ARBA00023015"/>
    </source>
</evidence>
<reference evidence="9" key="1">
    <citation type="submission" date="2009-10" db="EMBL/GenBank/DDBJ databases">
        <title>Diversity of trophic interactions inside an arsenic-rich microbial ecosystem.</title>
        <authorList>
            <person name="Bertin P.N."/>
            <person name="Heinrich-Salmeron A."/>
            <person name="Pelletier E."/>
            <person name="Goulhen-Chollet F."/>
            <person name="Arsene-Ploetze F."/>
            <person name="Gallien S."/>
            <person name="Calteau A."/>
            <person name="Vallenet D."/>
            <person name="Casiot C."/>
            <person name="Chane-Woon-Ming B."/>
            <person name="Giloteaux L."/>
            <person name="Barakat M."/>
            <person name="Bonnefoy V."/>
            <person name="Bruneel O."/>
            <person name="Chandler M."/>
            <person name="Cleiss J."/>
            <person name="Duran R."/>
            <person name="Elbaz-Poulichet F."/>
            <person name="Fonknechten N."/>
            <person name="Lauga B."/>
            <person name="Mornico D."/>
            <person name="Ortet P."/>
            <person name="Schaeffer C."/>
            <person name="Siguier P."/>
            <person name="Alexander Thil Smith A."/>
            <person name="Van Dorsselaer A."/>
            <person name="Weissenbach J."/>
            <person name="Medigue C."/>
            <person name="Le Paslier D."/>
        </authorList>
    </citation>
    <scope>NUCLEOTIDE SEQUENCE</scope>
</reference>
<dbReference type="AlphaFoldDB" id="E6PDB4"/>
<protein>
    <submittedName>
        <fullName evidence="9">Putative RNA polymerase sigma-E factor (Sigma-24)</fullName>
    </submittedName>
</protein>
<evidence type="ECO:0000259" key="7">
    <source>
        <dbReference type="Pfam" id="PF04542"/>
    </source>
</evidence>
<dbReference type="PANTHER" id="PTHR43133">
    <property type="entry name" value="RNA POLYMERASE ECF-TYPE SIGMA FACTO"/>
    <property type="match status" value="1"/>
</dbReference>
<dbReference type="SUPFAM" id="SSF88946">
    <property type="entry name" value="Sigma2 domain of RNA polymerase sigma factors"/>
    <property type="match status" value="1"/>
</dbReference>
<feature type="domain" description="RNA polymerase sigma factor 70 region 4 type 2" evidence="8">
    <location>
        <begin position="131"/>
        <end position="183"/>
    </location>
</feature>
<evidence type="ECO:0000256" key="4">
    <source>
        <dbReference type="ARBA" id="ARBA00023125"/>
    </source>
</evidence>
<dbReference type="SUPFAM" id="SSF88659">
    <property type="entry name" value="Sigma3 and sigma4 domains of RNA polymerase sigma factors"/>
    <property type="match status" value="1"/>
</dbReference>
<comment type="caution">
    <text evidence="9">The sequence shown here is derived from an EMBL/GenBank/DDBJ whole genome shotgun (WGS) entry which is preliminary data.</text>
</comment>
<dbReference type="InterPro" id="IPR036388">
    <property type="entry name" value="WH-like_DNA-bd_sf"/>
</dbReference>
<name>E6PDB4_9ZZZZ</name>
<dbReference type="EMBL" id="CABO01000039">
    <property type="protein sequence ID" value="CBI02584.1"/>
    <property type="molecule type" value="Genomic_DNA"/>
</dbReference>
<dbReference type="Pfam" id="PF08281">
    <property type="entry name" value="Sigma70_r4_2"/>
    <property type="match status" value="1"/>
</dbReference>
<evidence type="ECO:0000259" key="8">
    <source>
        <dbReference type="Pfam" id="PF08281"/>
    </source>
</evidence>
<dbReference type="InterPro" id="IPR039425">
    <property type="entry name" value="RNA_pol_sigma-70-like"/>
</dbReference>
<dbReference type="GO" id="GO:0016987">
    <property type="term" value="F:sigma factor activity"/>
    <property type="evidence" value="ECO:0007669"/>
    <property type="project" value="UniProtKB-KW"/>
</dbReference>
<evidence type="ECO:0000256" key="3">
    <source>
        <dbReference type="ARBA" id="ARBA00023082"/>
    </source>
</evidence>
<dbReference type="InterPro" id="IPR013249">
    <property type="entry name" value="RNA_pol_sigma70_r4_t2"/>
</dbReference>
<dbReference type="InterPro" id="IPR013324">
    <property type="entry name" value="RNA_pol_sigma_r3/r4-like"/>
</dbReference>
<keyword evidence="3" id="KW-0731">Sigma factor</keyword>
<evidence type="ECO:0000313" key="11">
    <source>
        <dbReference type="EMBL" id="CBI02966.1"/>
    </source>
</evidence>
<dbReference type="EMBL" id="CABO01000046">
    <property type="protein sequence ID" value="CBI02966.1"/>
    <property type="molecule type" value="Genomic_DNA"/>
</dbReference>
<dbReference type="InterPro" id="IPR007627">
    <property type="entry name" value="RNA_pol_sigma70_r2"/>
</dbReference>
<evidence type="ECO:0000256" key="1">
    <source>
        <dbReference type="ARBA" id="ARBA00010641"/>
    </source>
</evidence>
<dbReference type="InterPro" id="IPR014284">
    <property type="entry name" value="RNA_pol_sigma-70_dom"/>
</dbReference>
<evidence type="ECO:0000313" key="10">
    <source>
        <dbReference type="EMBL" id="CBI02584.1"/>
    </source>
</evidence>
<dbReference type="PANTHER" id="PTHR43133:SF8">
    <property type="entry name" value="RNA POLYMERASE SIGMA FACTOR HI_1459-RELATED"/>
    <property type="match status" value="1"/>
</dbReference>
<dbReference type="GO" id="GO:0003677">
    <property type="term" value="F:DNA binding"/>
    <property type="evidence" value="ECO:0007669"/>
    <property type="project" value="UniProtKB-KW"/>
</dbReference>
<gene>
    <name evidence="9" type="ORF">CARN1_2353</name>
    <name evidence="11" type="ORF">CARN4_1308</name>
    <name evidence="10" type="ORF">CARN4_2432</name>
</gene>
<dbReference type="InterPro" id="IPR013325">
    <property type="entry name" value="RNA_pol_sigma_r2"/>
</dbReference>
<keyword evidence="2" id="KW-0805">Transcription regulation</keyword>
<feature type="compositionally biased region" description="Basic and acidic residues" evidence="6">
    <location>
        <begin position="114"/>
        <end position="123"/>
    </location>
</feature>
<sequence>MVAEATSDEALVGLVRAGDREAFAGLVERYKRGIANFIGASVRNSADAADLTQETFLRAYAHLGSFNPSLGKFSTWIYHIARNVVRTHLGKQQRRPATQEMPEDQTLENAIADPSRESDPAEGILRSEAERELRAALAELPERTRTVLALRYFDNLEYHAIAAALGLSLGNVKTLIHRGKIALAQRMRNRENVALDTVKAKGGYRALLLV</sequence>
<dbReference type="Gene3D" id="1.10.10.10">
    <property type="entry name" value="Winged helix-like DNA-binding domain superfamily/Winged helix DNA-binding domain"/>
    <property type="match status" value="1"/>
</dbReference>
<evidence type="ECO:0000313" key="9">
    <source>
        <dbReference type="EMBL" id="CBH74466.1"/>
    </source>
</evidence>
<dbReference type="EMBL" id="CABL01000001">
    <property type="protein sequence ID" value="CBH74466.1"/>
    <property type="molecule type" value="Genomic_DNA"/>
</dbReference>
<keyword evidence="5" id="KW-0804">Transcription</keyword>
<dbReference type="NCBIfam" id="TIGR02937">
    <property type="entry name" value="sigma70-ECF"/>
    <property type="match status" value="1"/>
</dbReference>
<dbReference type="GO" id="GO:0006352">
    <property type="term" value="P:DNA-templated transcription initiation"/>
    <property type="evidence" value="ECO:0007669"/>
    <property type="project" value="InterPro"/>
</dbReference>